<comment type="caution">
    <text evidence="4">The sequence shown here is derived from an EMBL/GenBank/DDBJ whole genome shotgun (WGS) entry which is preliminary data.</text>
</comment>
<keyword evidence="5" id="KW-1185">Reference proteome</keyword>
<protein>
    <recommendedName>
        <fullName evidence="3">Response regulatory domain-containing protein</fullName>
    </recommendedName>
</protein>
<keyword evidence="1 2" id="KW-0597">Phosphoprotein</keyword>
<dbReference type="OrthoDB" id="5421695at2"/>
<dbReference type="CDD" id="cd17546">
    <property type="entry name" value="REC_hyHK_CKI1_RcsC-like"/>
    <property type="match status" value="1"/>
</dbReference>
<dbReference type="Proteomes" id="UP000238589">
    <property type="component" value="Unassembled WGS sequence"/>
</dbReference>
<sequence length="141" mass="15176">MGKVEAGPATDSKPGLARPLQVLVADDDALNLRVAARLLREQDCSGALVTSGDKALQLIAQREFDLMLLDISMPQMDGAQTLQALRERERQGARHLPVLMISGFDDPATVARFLAAGADGFLVKPLAADRLRAEISRLTRG</sequence>
<dbReference type="Gene3D" id="3.40.50.2300">
    <property type="match status" value="1"/>
</dbReference>
<evidence type="ECO:0000256" key="1">
    <source>
        <dbReference type="ARBA" id="ARBA00022553"/>
    </source>
</evidence>
<feature type="domain" description="Response regulatory" evidence="3">
    <location>
        <begin position="21"/>
        <end position="139"/>
    </location>
</feature>
<organism evidence="4 5">
    <name type="scientific">Malikia granosa</name>
    <dbReference type="NCBI Taxonomy" id="263067"/>
    <lineage>
        <taxon>Bacteria</taxon>
        <taxon>Pseudomonadati</taxon>
        <taxon>Pseudomonadota</taxon>
        <taxon>Betaproteobacteria</taxon>
        <taxon>Burkholderiales</taxon>
        <taxon>Comamonadaceae</taxon>
        <taxon>Malikia</taxon>
    </lineage>
</organism>
<feature type="modified residue" description="4-aspartylphosphate" evidence="2">
    <location>
        <position position="70"/>
    </location>
</feature>
<evidence type="ECO:0000256" key="2">
    <source>
        <dbReference type="PROSITE-ProRule" id="PRU00169"/>
    </source>
</evidence>
<dbReference type="InterPro" id="IPR050595">
    <property type="entry name" value="Bact_response_regulator"/>
</dbReference>
<dbReference type="SUPFAM" id="SSF52172">
    <property type="entry name" value="CheY-like"/>
    <property type="match status" value="1"/>
</dbReference>
<evidence type="ECO:0000313" key="5">
    <source>
        <dbReference type="Proteomes" id="UP000238589"/>
    </source>
</evidence>
<dbReference type="PANTHER" id="PTHR44591:SF3">
    <property type="entry name" value="RESPONSE REGULATORY DOMAIN-CONTAINING PROTEIN"/>
    <property type="match status" value="1"/>
</dbReference>
<dbReference type="EMBL" id="PVLQ01000008">
    <property type="protein sequence ID" value="PRD66933.1"/>
    <property type="molecule type" value="Genomic_DNA"/>
</dbReference>
<dbReference type="GO" id="GO:0000160">
    <property type="term" value="P:phosphorelay signal transduction system"/>
    <property type="evidence" value="ECO:0007669"/>
    <property type="project" value="InterPro"/>
</dbReference>
<dbReference type="InterPro" id="IPR011006">
    <property type="entry name" value="CheY-like_superfamily"/>
</dbReference>
<evidence type="ECO:0000259" key="3">
    <source>
        <dbReference type="PROSITE" id="PS50110"/>
    </source>
</evidence>
<accession>A0A2S9K8Y9</accession>
<gene>
    <name evidence="4" type="ORF">C6P64_02030</name>
</gene>
<proteinExistence type="predicted"/>
<name>A0A2S9K8Y9_9BURK</name>
<evidence type="ECO:0000313" key="4">
    <source>
        <dbReference type="EMBL" id="PRD66933.1"/>
    </source>
</evidence>
<reference evidence="4 5" key="1">
    <citation type="submission" date="2018-03" db="EMBL/GenBank/DDBJ databases">
        <title>Comparative genomics illustrates the genes involved in a hyperalkaliphilic mechanisms of Serpentinomonas isolated from highly-alkaline calcium-rich serpentinized springs.</title>
        <authorList>
            <person name="Suzuki S."/>
            <person name="Ishii S."/>
            <person name="Walworth N."/>
            <person name="Bird L."/>
            <person name="Kuenen J.G."/>
            <person name="Nealson K.H."/>
        </authorList>
    </citation>
    <scope>NUCLEOTIDE SEQUENCE [LARGE SCALE GENOMIC DNA]</scope>
    <source>
        <strain evidence="4 5">P1</strain>
    </source>
</reference>
<dbReference type="PROSITE" id="PS50110">
    <property type="entry name" value="RESPONSE_REGULATORY"/>
    <property type="match status" value="1"/>
</dbReference>
<dbReference type="SMART" id="SM00448">
    <property type="entry name" value="REC"/>
    <property type="match status" value="1"/>
</dbReference>
<dbReference type="AlphaFoldDB" id="A0A2S9K8Y9"/>
<dbReference type="InterPro" id="IPR001789">
    <property type="entry name" value="Sig_transdc_resp-reg_receiver"/>
</dbReference>
<dbReference type="PANTHER" id="PTHR44591">
    <property type="entry name" value="STRESS RESPONSE REGULATOR PROTEIN 1"/>
    <property type="match status" value="1"/>
</dbReference>
<dbReference type="Pfam" id="PF00072">
    <property type="entry name" value="Response_reg"/>
    <property type="match status" value="1"/>
</dbReference>